<dbReference type="AlphaFoldDB" id="A0A1M6X7D3"/>
<dbReference type="EMBL" id="FOKU01000004">
    <property type="protein sequence ID" value="SFB97201.1"/>
    <property type="molecule type" value="Genomic_DNA"/>
</dbReference>
<evidence type="ECO:0000256" key="1">
    <source>
        <dbReference type="SAM" id="Phobius"/>
    </source>
</evidence>
<accession>A0A1M6X7D3</accession>
<evidence type="ECO:0000313" key="3">
    <source>
        <dbReference type="EMBL" id="SHL01922.1"/>
    </source>
</evidence>
<feature type="transmembrane region" description="Helical" evidence="1">
    <location>
        <begin position="49"/>
        <end position="70"/>
    </location>
</feature>
<proteinExistence type="predicted"/>
<evidence type="ECO:0000313" key="2">
    <source>
        <dbReference type="EMBL" id="SFB97201.1"/>
    </source>
</evidence>
<name>A0A1M6X7D3_9FLAO</name>
<protein>
    <submittedName>
        <fullName evidence="3">Uncharacterized protein</fullName>
    </submittedName>
</protein>
<keyword evidence="1" id="KW-0812">Transmembrane</keyword>
<keyword evidence="5" id="KW-1185">Reference proteome</keyword>
<evidence type="ECO:0000313" key="5">
    <source>
        <dbReference type="Proteomes" id="UP000198940"/>
    </source>
</evidence>
<dbReference type="Proteomes" id="UP000184031">
    <property type="component" value="Unassembled WGS sequence"/>
</dbReference>
<dbReference type="Proteomes" id="UP000198940">
    <property type="component" value="Unassembled WGS sequence"/>
</dbReference>
<reference evidence="3 4" key="1">
    <citation type="submission" date="2016-11" db="EMBL/GenBank/DDBJ databases">
        <authorList>
            <person name="Varghese N."/>
            <person name="Submissions S."/>
        </authorList>
    </citation>
    <scope>NUCLEOTIDE SEQUENCE [LARGE SCALE GENOMIC DNA]</scope>
    <source>
        <strain evidence="3 4">CGMCC 1.12174</strain>
        <strain evidence="2 5">DSM 26351</strain>
    </source>
</reference>
<dbReference type="EMBL" id="FRAT01000006">
    <property type="protein sequence ID" value="SHL01922.1"/>
    <property type="molecule type" value="Genomic_DNA"/>
</dbReference>
<evidence type="ECO:0000313" key="4">
    <source>
        <dbReference type="Proteomes" id="UP000184031"/>
    </source>
</evidence>
<gene>
    <name evidence="2" type="ORF">SAMN04487891_104132</name>
    <name evidence="3" type="ORF">SAMN05216293_2470</name>
</gene>
<organism evidence="3 4">
    <name type="scientific">Flagellimonas taeanensis</name>
    <dbReference type="NCBI Taxonomy" id="1005926"/>
    <lineage>
        <taxon>Bacteria</taxon>
        <taxon>Pseudomonadati</taxon>
        <taxon>Bacteroidota</taxon>
        <taxon>Flavobacteriia</taxon>
        <taxon>Flavobacteriales</taxon>
        <taxon>Flavobacteriaceae</taxon>
        <taxon>Flagellimonas</taxon>
    </lineage>
</organism>
<dbReference type="OrthoDB" id="678322at2"/>
<keyword evidence="1" id="KW-0472">Membrane</keyword>
<keyword evidence="1" id="KW-1133">Transmembrane helix</keyword>
<dbReference type="STRING" id="1055723.SAMN05216293_2470"/>
<comment type="caution">
    <text evidence="3">The sequence shown here is derived from an EMBL/GenBank/DDBJ whole genome shotgun (WGS) entry which is preliminary data.</text>
</comment>
<dbReference type="RefSeq" id="WP_072880229.1">
    <property type="nucleotide sequence ID" value="NZ_FOKU01000004.1"/>
</dbReference>
<sequence length="95" mass="10934">MKRLIPIYGILFGLGHQVAWACDLCKKNQPKGFENITHGQGPTGNMDYIITWSAILLVIVTLFFSIKFLVRPREHEPDHIKNIVWDHNLREHGGQ</sequence>